<dbReference type="KEGG" id="pstg:E8M01_22775"/>
<dbReference type="Proteomes" id="UP000298781">
    <property type="component" value="Chromosome"/>
</dbReference>
<dbReference type="AlphaFoldDB" id="A0A4D7BG83"/>
<name>A0A4D7BG83_9HYPH</name>
<dbReference type="RefSeq" id="WP_136962256.1">
    <property type="nucleotide sequence ID" value="NZ_CP039690.1"/>
</dbReference>
<dbReference type="InterPro" id="IPR038078">
    <property type="entry name" value="PhoU-like_sf"/>
</dbReference>
<proteinExistence type="inferred from homology"/>
<evidence type="ECO:0000256" key="1">
    <source>
        <dbReference type="ARBA" id="ARBA00008591"/>
    </source>
</evidence>
<dbReference type="OrthoDB" id="9797568at2"/>
<reference evidence="2 3" key="1">
    <citation type="submission" date="2019-04" db="EMBL/GenBank/DDBJ databases">
        <title>Phreatobacter aquaticus sp. nov.</title>
        <authorList>
            <person name="Choi A."/>
        </authorList>
    </citation>
    <scope>NUCLEOTIDE SEQUENCE [LARGE SCALE GENOMIC DNA]</scope>
    <source>
        <strain evidence="2 3">KCTC 52518</strain>
    </source>
</reference>
<organism evidence="2 3">
    <name type="scientific">Phreatobacter stygius</name>
    <dbReference type="NCBI Taxonomy" id="1940610"/>
    <lineage>
        <taxon>Bacteria</taxon>
        <taxon>Pseudomonadati</taxon>
        <taxon>Pseudomonadota</taxon>
        <taxon>Alphaproteobacteria</taxon>
        <taxon>Hyphomicrobiales</taxon>
        <taxon>Phreatobacteraceae</taxon>
        <taxon>Phreatobacter</taxon>
    </lineage>
</organism>
<protein>
    <submittedName>
        <fullName evidence="2">DUF47 domain-containing protein</fullName>
    </submittedName>
</protein>
<dbReference type="EMBL" id="CP039690">
    <property type="protein sequence ID" value="QCI66817.1"/>
    <property type="molecule type" value="Genomic_DNA"/>
</dbReference>
<dbReference type="InterPro" id="IPR052912">
    <property type="entry name" value="UPF0111_domain"/>
</dbReference>
<accession>A0A4D7BG83</accession>
<dbReference type="PANTHER" id="PTHR37298:SF1">
    <property type="entry name" value="UPF0111 PROTEIN YKAA"/>
    <property type="match status" value="1"/>
</dbReference>
<keyword evidence="3" id="KW-1185">Reference proteome</keyword>
<dbReference type="PANTHER" id="PTHR37298">
    <property type="entry name" value="UPF0111 PROTEIN YKAA"/>
    <property type="match status" value="1"/>
</dbReference>
<dbReference type="InterPro" id="IPR018445">
    <property type="entry name" value="Put_Phosphate_transp_reg"/>
</dbReference>
<sequence length="214" mass="23938">MLGWFQALLPKEEKFYDLFEQHAATLVAGAHALEKLLNGQGDIKAEIARIAAEEQRADDIARDVMLAVRRTFITPFDRSDIKSLISSMDDAIDQMRKTGKTITLFEVDRFEPSMQALGVTVVEAAGKVQELVPLLRAMNQNSTRINALVEEIGKIEERSDEIHDQGLKTLFASHRTSDTMAYIVGAEIYDHLEKVVDRCEDVAKTIAGIVIEHL</sequence>
<dbReference type="Gene3D" id="1.20.58.220">
    <property type="entry name" value="Phosphate transport system protein phou homolog 2, domain 2"/>
    <property type="match status" value="1"/>
</dbReference>
<evidence type="ECO:0000313" key="2">
    <source>
        <dbReference type="EMBL" id="QCI66817.1"/>
    </source>
</evidence>
<dbReference type="Pfam" id="PF01865">
    <property type="entry name" value="PhoU_div"/>
    <property type="match status" value="1"/>
</dbReference>
<evidence type="ECO:0000313" key="3">
    <source>
        <dbReference type="Proteomes" id="UP000298781"/>
    </source>
</evidence>
<gene>
    <name evidence="2" type="ORF">E8M01_22775</name>
</gene>
<comment type="similarity">
    <text evidence="1">Belongs to the UPF0111 family.</text>
</comment>